<feature type="chain" id="PRO_5042066695" evidence="1">
    <location>
        <begin position="19"/>
        <end position="88"/>
    </location>
</feature>
<dbReference type="EMBL" id="JAWZYT010003102">
    <property type="protein sequence ID" value="KAK4300178.1"/>
    <property type="molecule type" value="Genomic_DNA"/>
</dbReference>
<evidence type="ECO:0000313" key="2">
    <source>
        <dbReference type="EMBL" id="KAK4300178.1"/>
    </source>
</evidence>
<accession>A0AAE1P1S3</accession>
<comment type="caution">
    <text evidence="2">The sequence shown here is derived from an EMBL/GenBank/DDBJ whole genome shotgun (WGS) entry which is preliminary data.</text>
</comment>
<dbReference type="AlphaFoldDB" id="A0AAE1P1S3"/>
<name>A0AAE1P1S3_9EUCA</name>
<dbReference type="Proteomes" id="UP001292094">
    <property type="component" value="Unassembled WGS sequence"/>
</dbReference>
<keyword evidence="3" id="KW-1185">Reference proteome</keyword>
<reference evidence="2" key="1">
    <citation type="submission" date="2023-11" db="EMBL/GenBank/DDBJ databases">
        <title>Genome assemblies of two species of porcelain crab, Petrolisthes cinctipes and Petrolisthes manimaculis (Anomura: Porcellanidae).</title>
        <authorList>
            <person name="Angst P."/>
        </authorList>
    </citation>
    <scope>NUCLEOTIDE SEQUENCE</scope>
    <source>
        <strain evidence="2">PB745_02</strain>
        <tissue evidence="2">Gill</tissue>
    </source>
</reference>
<keyword evidence="1" id="KW-0732">Signal</keyword>
<proteinExistence type="predicted"/>
<evidence type="ECO:0000256" key="1">
    <source>
        <dbReference type="SAM" id="SignalP"/>
    </source>
</evidence>
<sequence>MNCSALFITLLTSPLASPLATTPAIDTTHPVDITLGFTCDYNPWKTSYNNNDVSMELCVVASHRFWNTCGSFPELQTPTSLVTTNTTT</sequence>
<organism evidence="2 3">
    <name type="scientific">Petrolisthes manimaculis</name>
    <dbReference type="NCBI Taxonomy" id="1843537"/>
    <lineage>
        <taxon>Eukaryota</taxon>
        <taxon>Metazoa</taxon>
        <taxon>Ecdysozoa</taxon>
        <taxon>Arthropoda</taxon>
        <taxon>Crustacea</taxon>
        <taxon>Multicrustacea</taxon>
        <taxon>Malacostraca</taxon>
        <taxon>Eumalacostraca</taxon>
        <taxon>Eucarida</taxon>
        <taxon>Decapoda</taxon>
        <taxon>Pleocyemata</taxon>
        <taxon>Anomura</taxon>
        <taxon>Galatheoidea</taxon>
        <taxon>Porcellanidae</taxon>
        <taxon>Petrolisthes</taxon>
    </lineage>
</organism>
<feature type="signal peptide" evidence="1">
    <location>
        <begin position="1"/>
        <end position="18"/>
    </location>
</feature>
<gene>
    <name evidence="2" type="ORF">Pmani_027606</name>
</gene>
<protein>
    <submittedName>
        <fullName evidence="2">Uncharacterized protein</fullName>
    </submittedName>
</protein>
<evidence type="ECO:0000313" key="3">
    <source>
        <dbReference type="Proteomes" id="UP001292094"/>
    </source>
</evidence>